<evidence type="ECO:0000256" key="7">
    <source>
        <dbReference type="ARBA" id="ARBA00022917"/>
    </source>
</evidence>
<comment type="caution">
    <text evidence="12">The sequence shown here is derived from an EMBL/GenBank/DDBJ whole genome shotgun (WGS) entry which is preliminary data.</text>
</comment>
<dbReference type="GO" id="GO:0004825">
    <property type="term" value="F:methionine-tRNA ligase activity"/>
    <property type="evidence" value="ECO:0007669"/>
    <property type="project" value="UniProtKB-EC"/>
</dbReference>
<dbReference type="CDD" id="cd07957">
    <property type="entry name" value="Anticodon_Ia_Met"/>
    <property type="match status" value="1"/>
</dbReference>
<dbReference type="RefSeq" id="WP_134110158.1">
    <property type="nucleotide sequence ID" value="NZ_SOCN01000001.1"/>
</dbReference>
<comment type="similarity">
    <text evidence="10">Belongs to the class-I aminoacyl-tRNA synthetase family.</text>
</comment>
<sequence>MKKFYITTPIYYASGNLHIGHLFTTTLAWAIANYKKARGYDVKMLTGSDEHGQKIQQVALQHQMQPQQFVDMVVEKFKAMWVAFDINYDFFSRTTALKHQNIVRDIFSYFLKQGYIYKGKYQGWYSVSDEEFLTEAQAVKKAGKFYHPTSGHELILVSEESYFFDMKRFQGWLIDYIKSNPDFIFPKKTEQEMLSNFLNQGLDDLSVTRTNIDWGIKINEDAKHTLYVWLDALCNYITALGFDIKNPSTNFLKYWDDEDTEIVHILGKEIARFHMIYWPIFLKALNIKQPTRIQTHGWILTPQGKMSKSKGNVVDPFELLKKYHPEMIKYFFVSQFSLGDDLIFDENRFIDVINADLVNNYGNLISRTLKMIHNSFNQPLKYQHTNLTEDLQLETAILESKKTFITEFDNYQIHKAYVAAMNLSNQLNKYIDLTKPWTLKDDFRRLEQILNRLLNGIYAVSVYLKILLPKKVSEVAQGLNVSNFNFDVIDDFNKFDRIFPKQSFILFERIKK</sequence>
<dbReference type="GO" id="GO:0005524">
    <property type="term" value="F:ATP binding"/>
    <property type="evidence" value="ECO:0007669"/>
    <property type="project" value="UniProtKB-KW"/>
</dbReference>
<evidence type="ECO:0000256" key="5">
    <source>
        <dbReference type="ARBA" id="ARBA00022741"/>
    </source>
</evidence>
<gene>
    <name evidence="12" type="ORF">BCF59_0109</name>
</gene>
<evidence type="ECO:0000256" key="6">
    <source>
        <dbReference type="ARBA" id="ARBA00022840"/>
    </source>
</evidence>
<evidence type="ECO:0000313" key="13">
    <source>
        <dbReference type="Proteomes" id="UP000295757"/>
    </source>
</evidence>
<dbReference type="Pfam" id="PF09334">
    <property type="entry name" value="tRNA-synt_1g"/>
    <property type="match status" value="1"/>
</dbReference>
<dbReference type="InterPro" id="IPR033911">
    <property type="entry name" value="MetRS_core"/>
</dbReference>
<dbReference type="AlphaFoldDB" id="A0A4R7UE07"/>
<evidence type="ECO:0000256" key="8">
    <source>
        <dbReference type="ARBA" id="ARBA00023146"/>
    </source>
</evidence>
<evidence type="ECO:0000313" key="12">
    <source>
        <dbReference type="EMBL" id="TDV24161.1"/>
    </source>
</evidence>
<dbReference type="InterPro" id="IPR014758">
    <property type="entry name" value="Met-tRNA_synth"/>
</dbReference>
<evidence type="ECO:0000256" key="10">
    <source>
        <dbReference type="RuleBase" id="RU363039"/>
    </source>
</evidence>
<dbReference type="Gene3D" id="2.170.220.10">
    <property type="match status" value="1"/>
</dbReference>
<organism evidence="12 13">
    <name type="scientific">Mycoplasmopsis mustelae</name>
    <dbReference type="NCBI Taxonomy" id="171289"/>
    <lineage>
        <taxon>Bacteria</taxon>
        <taxon>Bacillati</taxon>
        <taxon>Mycoplasmatota</taxon>
        <taxon>Mycoplasmoidales</taxon>
        <taxon>Metamycoplasmataceae</taxon>
        <taxon>Mycoplasmopsis</taxon>
    </lineage>
</organism>
<dbReference type="InterPro" id="IPR009080">
    <property type="entry name" value="tRNAsynth_Ia_anticodon-bd"/>
</dbReference>
<dbReference type="NCBIfam" id="TIGR00398">
    <property type="entry name" value="metG"/>
    <property type="match status" value="1"/>
</dbReference>
<dbReference type="SUPFAM" id="SSF47323">
    <property type="entry name" value="Anticodon-binding domain of a subclass of class I aminoacyl-tRNA synthetases"/>
    <property type="match status" value="1"/>
</dbReference>
<dbReference type="Gene3D" id="1.10.730.10">
    <property type="entry name" value="Isoleucyl-tRNA Synthetase, Domain 1"/>
    <property type="match status" value="1"/>
</dbReference>
<dbReference type="SUPFAM" id="SSF52374">
    <property type="entry name" value="Nucleotidylyl transferase"/>
    <property type="match status" value="1"/>
</dbReference>
<dbReference type="PANTHER" id="PTHR43326:SF1">
    <property type="entry name" value="METHIONINE--TRNA LIGASE, MITOCHONDRIAL"/>
    <property type="match status" value="1"/>
</dbReference>
<comment type="function">
    <text evidence="1">Is required not only for elongation of protein synthesis but also for the initiation of all mRNA translation through initiator tRNA(fMet) aminoacylation.</text>
</comment>
<evidence type="ECO:0000256" key="1">
    <source>
        <dbReference type="ARBA" id="ARBA00003314"/>
    </source>
</evidence>
<dbReference type="EMBL" id="SOCN01000001">
    <property type="protein sequence ID" value="TDV24161.1"/>
    <property type="molecule type" value="Genomic_DNA"/>
</dbReference>
<evidence type="ECO:0000256" key="3">
    <source>
        <dbReference type="ARBA" id="ARBA00018753"/>
    </source>
</evidence>
<keyword evidence="8 10" id="KW-0030">Aminoacyl-tRNA synthetase</keyword>
<dbReference type="InterPro" id="IPR041872">
    <property type="entry name" value="Anticodon_Met"/>
</dbReference>
<keyword evidence="7 10" id="KW-0648">Protein biosynthesis</keyword>
<accession>A0A4R7UE07</accession>
<keyword evidence="4 10" id="KW-0436">Ligase</keyword>
<evidence type="ECO:0000256" key="9">
    <source>
        <dbReference type="ARBA" id="ARBA00030904"/>
    </source>
</evidence>
<dbReference type="OrthoDB" id="9810191at2"/>
<protein>
    <recommendedName>
        <fullName evidence="3">Methionine--tRNA ligase</fullName>
        <ecNumber evidence="2">6.1.1.10</ecNumber>
    </recommendedName>
    <alternativeName>
        <fullName evidence="9">Methionyl-tRNA synthetase</fullName>
    </alternativeName>
</protein>
<reference evidence="12 13" key="1">
    <citation type="submission" date="2019-03" db="EMBL/GenBank/DDBJ databases">
        <title>Genomic Encyclopedia of Archaeal and Bacterial Type Strains, Phase II (KMG-II): from individual species to whole genera.</title>
        <authorList>
            <person name="Goeker M."/>
        </authorList>
    </citation>
    <scope>NUCLEOTIDE SEQUENCE [LARGE SCALE GENOMIC DNA]</scope>
    <source>
        <strain evidence="12 13">ATCC 35214</strain>
    </source>
</reference>
<dbReference type="GO" id="GO:0006431">
    <property type="term" value="P:methionyl-tRNA aminoacylation"/>
    <property type="evidence" value="ECO:0007669"/>
    <property type="project" value="InterPro"/>
</dbReference>
<dbReference type="PRINTS" id="PR01041">
    <property type="entry name" value="TRNASYNTHMET"/>
</dbReference>
<evidence type="ECO:0000256" key="2">
    <source>
        <dbReference type="ARBA" id="ARBA00012838"/>
    </source>
</evidence>
<feature type="domain" description="Methionyl/Leucyl tRNA synthetase" evidence="11">
    <location>
        <begin position="5"/>
        <end position="369"/>
    </location>
</feature>
<keyword evidence="5 10" id="KW-0547">Nucleotide-binding</keyword>
<dbReference type="InterPro" id="IPR015413">
    <property type="entry name" value="Methionyl/Leucyl_tRNA_Synth"/>
</dbReference>
<dbReference type="PANTHER" id="PTHR43326">
    <property type="entry name" value="METHIONYL-TRNA SYNTHETASE"/>
    <property type="match status" value="1"/>
</dbReference>
<dbReference type="FunFam" id="2.170.220.10:FF:000002">
    <property type="entry name" value="Methionine--tRNA ligase"/>
    <property type="match status" value="1"/>
</dbReference>
<dbReference type="InterPro" id="IPR023457">
    <property type="entry name" value="Met-tRNA_synth_2"/>
</dbReference>
<proteinExistence type="inferred from homology"/>
<evidence type="ECO:0000256" key="4">
    <source>
        <dbReference type="ARBA" id="ARBA00022598"/>
    </source>
</evidence>
<dbReference type="Proteomes" id="UP000295757">
    <property type="component" value="Unassembled WGS sequence"/>
</dbReference>
<evidence type="ECO:0000259" key="11">
    <source>
        <dbReference type="Pfam" id="PF09334"/>
    </source>
</evidence>
<dbReference type="CDD" id="cd00814">
    <property type="entry name" value="MetRS_core"/>
    <property type="match status" value="1"/>
</dbReference>
<keyword evidence="13" id="KW-1185">Reference proteome</keyword>
<name>A0A4R7UE07_9BACT</name>
<keyword evidence="6 10" id="KW-0067">ATP-binding</keyword>
<dbReference type="InterPro" id="IPR014729">
    <property type="entry name" value="Rossmann-like_a/b/a_fold"/>
</dbReference>
<dbReference type="EC" id="6.1.1.10" evidence="2"/>
<dbReference type="Gene3D" id="3.40.50.620">
    <property type="entry name" value="HUPs"/>
    <property type="match status" value="1"/>
</dbReference>